<sequence>MTDPRQYNSIDCLGCRTTTGWPSLARNSRSRWLLDGHRALEETEKVAAIARVLAAGRDWSGLDTTKCATGLDWARLDAQLDGIGHDWMRLRLD</sequence>
<dbReference type="EMBL" id="PGOL01000907">
    <property type="protein sequence ID" value="PKI63065.1"/>
    <property type="molecule type" value="Genomic_DNA"/>
</dbReference>
<dbReference type="Proteomes" id="UP000197138">
    <property type="component" value="Unassembled WGS sequence"/>
</dbReference>
<gene>
    <name evidence="1" type="ORF">CDL15_Pgr026984</name>
    <name evidence="2" type="ORF">CRG98_016516</name>
</gene>
<evidence type="ECO:0000313" key="3">
    <source>
        <dbReference type="Proteomes" id="UP000197138"/>
    </source>
</evidence>
<reference evidence="2 4" key="3">
    <citation type="submission" date="2017-11" db="EMBL/GenBank/DDBJ databases">
        <title>De-novo sequencing of pomegranate (Punica granatum L.) genome.</title>
        <authorList>
            <person name="Akparov Z."/>
            <person name="Amiraslanov A."/>
            <person name="Hajiyeva S."/>
            <person name="Abbasov M."/>
            <person name="Kaur K."/>
            <person name="Hamwieh A."/>
            <person name="Solovyev V."/>
            <person name="Salamov A."/>
            <person name="Braich B."/>
            <person name="Kosarev P."/>
            <person name="Mahmoud A."/>
            <person name="Hajiyev E."/>
            <person name="Babayeva S."/>
            <person name="Izzatullayeva V."/>
            <person name="Mammadov A."/>
            <person name="Mammadov A."/>
            <person name="Sharifova S."/>
            <person name="Ojaghi J."/>
            <person name="Eynullazada K."/>
            <person name="Bayramov B."/>
            <person name="Abdulazimova A."/>
            <person name="Shahmuradov I."/>
        </authorList>
    </citation>
    <scope>NUCLEOTIDE SEQUENCE [LARGE SCALE GENOMIC DNA]</scope>
    <source>
        <strain evidence="2">AG2017</strain>
        <strain evidence="4">cv. AG2017</strain>
        <tissue evidence="2">Leaf</tissue>
    </source>
</reference>
<keyword evidence="4" id="KW-1185">Reference proteome</keyword>
<organism evidence="1 3">
    <name type="scientific">Punica granatum</name>
    <name type="common">Pomegranate</name>
    <dbReference type="NCBI Taxonomy" id="22663"/>
    <lineage>
        <taxon>Eukaryota</taxon>
        <taxon>Viridiplantae</taxon>
        <taxon>Streptophyta</taxon>
        <taxon>Embryophyta</taxon>
        <taxon>Tracheophyta</taxon>
        <taxon>Spermatophyta</taxon>
        <taxon>Magnoliopsida</taxon>
        <taxon>eudicotyledons</taxon>
        <taxon>Gunneridae</taxon>
        <taxon>Pentapetalae</taxon>
        <taxon>rosids</taxon>
        <taxon>malvids</taxon>
        <taxon>Myrtales</taxon>
        <taxon>Lythraceae</taxon>
        <taxon>Punica</taxon>
    </lineage>
</organism>
<dbReference type="Proteomes" id="UP000233551">
    <property type="component" value="Unassembled WGS sequence"/>
</dbReference>
<protein>
    <submittedName>
        <fullName evidence="1">Uncharacterized protein</fullName>
    </submittedName>
</protein>
<evidence type="ECO:0000313" key="1">
    <source>
        <dbReference type="EMBL" id="OWM68440.1"/>
    </source>
</evidence>
<name>A0A218W807_PUNGR</name>
<dbReference type="AlphaFoldDB" id="A0A218W807"/>
<evidence type="ECO:0000313" key="4">
    <source>
        <dbReference type="Proteomes" id="UP000233551"/>
    </source>
</evidence>
<proteinExistence type="predicted"/>
<comment type="caution">
    <text evidence="1">The sequence shown here is derived from an EMBL/GenBank/DDBJ whole genome shotgun (WGS) entry which is preliminary data.</text>
</comment>
<reference evidence="1" key="2">
    <citation type="submission" date="2017-06" db="EMBL/GenBank/DDBJ databases">
        <title>The pomegranate genome and the genomics of punicalagin biosynthesis.</title>
        <authorList>
            <person name="Xu C."/>
        </authorList>
    </citation>
    <scope>NUCLEOTIDE SEQUENCE [LARGE SCALE GENOMIC DNA]</scope>
    <source>
        <tissue evidence="1">Fresh leaf</tissue>
    </source>
</reference>
<dbReference type="EMBL" id="MTKT01004994">
    <property type="protein sequence ID" value="OWM68440.1"/>
    <property type="molecule type" value="Genomic_DNA"/>
</dbReference>
<accession>A0A218W807</accession>
<reference evidence="3" key="1">
    <citation type="journal article" date="2017" name="Plant J.">
        <title>The pomegranate (Punica granatum L.) genome and the genomics of punicalagin biosynthesis.</title>
        <authorList>
            <person name="Qin G."/>
            <person name="Xu C."/>
            <person name="Ming R."/>
            <person name="Tang H."/>
            <person name="Guyot R."/>
            <person name="Kramer E.M."/>
            <person name="Hu Y."/>
            <person name="Yi X."/>
            <person name="Qi Y."/>
            <person name="Xu X."/>
            <person name="Gao Z."/>
            <person name="Pan H."/>
            <person name="Jian J."/>
            <person name="Tian Y."/>
            <person name="Yue Z."/>
            <person name="Xu Y."/>
        </authorList>
    </citation>
    <scope>NUCLEOTIDE SEQUENCE [LARGE SCALE GENOMIC DNA]</scope>
    <source>
        <strain evidence="3">cv. Dabenzi</strain>
    </source>
</reference>
<evidence type="ECO:0000313" key="2">
    <source>
        <dbReference type="EMBL" id="PKI63065.1"/>
    </source>
</evidence>